<dbReference type="Pfam" id="PF18962">
    <property type="entry name" value="Por_Secre_tail"/>
    <property type="match status" value="1"/>
</dbReference>
<evidence type="ECO:0000256" key="1">
    <source>
        <dbReference type="ARBA" id="ARBA00006429"/>
    </source>
</evidence>
<dbReference type="Pfam" id="PF04231">
    <property type="entry name" value="Endonuclease_1"/>
    <property type="match status" value="1"/>
</dbReference>
<keyword evidence="5" id="KW-1133">Transmembrane helix</keyword>
<keyword evidence="3" id="KW-0378">Hydrolase</keyword>
<sequence>MSFFDIVGIALFFAEINTRNNLNLTKLIMRRFLGIFMLIAASVAMAQIPAGYYSTADGKSGAELKAALNNIIKGHTEYPYSSSSTDTWDILKETDVDPNNPNNVIGLYSAFSMNAAAEYDGGNGWTREHVWAKSRGDFGTTPGAGTDVHHLRAEDASTNSARSNRNFDEATEQYVDGSGQYSGPTQSYTGGSGAFTWEPRAEVKGDVARMMFYMATRYEGEGGEPDLELTETLLSSSDKSPIHAKLSVLITWHEQDPVDAYEQTRNDIIYGYQGNRNPFIDHPEYVASIWGNGGGTPSAPSFTSTPTTTATENAAYTYSITSTGGSGTRTLTAPVLPSWLVYTDSGNGAGTLTGTPSTSDVGSHAVSLEVTDGTDIATQNFNITVNAAGTGGGSASDLLFSEYIEGSSYNKAIEIANFTGADVNLSAYVVKKQTNGSGSWSSGIVLSGNLADGDVYVLAHSSASATILAQADHVGSTTELNFNGNDAISLHKSGVLIDAIGDFNSSATYGQNVTLVRNSNITSPNTSYTIAEWTSYVSDDFSHLGTHTMDVTPPNQAPSIDITSPANGSTVTAGNAFTISANASDTDGTIASVEFFVNGTSIGTDASAPYESSYTAIEGSMSLTATATDDDGAETISTAISITGEAPSSGVLYFSEYIEGSSYNKALEVANTSGSAVNMAGYEIKKQTNGSGGWSGGIALSGALNDGEVYVLANSYANADILSKADFSGGNSELTYNGNDAVGLFKDGTLIDILGAFNSASTYGQDVTLRRNDAIDTPNDVYTVAEWTSHAMDNSDGLGLRYGESTPNVAPSVSITSPTNGSSYTDGDAVSITASASDSDGTVSSVEFFIDGTSIGVDNNAPYEINWTIGVGTYNVSANATDNDEAVSSSASVTITGEAASSGETLISYDGFESGWGNFSDGGKDAYRSNDASRAFAGSYSAGIQDNTNTSVITYTNSVDVTSYDQVRIDFNFLAISMENGEDFWVQLFDGSSYVTVAAFARGTDFSNNIFYAATVTVDPSNVNFASDMKVRFRCDASGNGDDIHLDEINVTGINSAGARTGGSGKTITALHEANEINELGIDQELLIYPNPVIELLTVQVPGVAEEVVTLSLIDLNGRSVVMQERVLEEGSNNLQIDMREVQNGIYILSIDGSTTQILRRIIKK</sequence>
<dbReference type="InterPro" id="IPR007346">
    <property type="entry name" value="Endonuclease-I"/>
</dbReference>
<dbReference type="SUPFAM" id="SSF54060">
    <property type="entry name" value="His-Me finger endonucleases"/>
    <property type="match status" value="1"/>
</dbReference>
<protein>
    <submittedName>
        <fullName evidence="7">Por secretion system C-terminal sorting domain-containing protein</fullName>
    </submittedName>
</protein>
<dbReference type="InterPro" id="IPR044925">
    <property type="entry name" value="His-Me_finger_sf"/>
</dbReference>
<accession>A0A239HZG5</accession>
<dbReference type="Proteomes" id="UP000198393">
    <property type="component" value="Unassembled WGS sequence"/>
</dbReference>
<evidence type="ECO:0000256" key="4">
    <source>
        <dbReference type="SAM" id="MobiDB-lite"/>
    </source>
</evidence>
<gene>
    <name evidence="7" type="ORF">SAMN05421640_1590</name>
</gene>
<proteinExistence type="inferred from homology"/>
<reference evidence="7 8" key="1">
    <citation type="submission" date="2017-06" db="EMBL/GenBank/DDBJ databases">
        <authorList>
            <person name="Kim H.J."/>
            <person name="Triplett B.A."/>
        </authorList>
    </citation>
    <scope>NUCLEOTIDE SEQUENCE [LARGE SCALE GENOMIC DNA]</scope>
    <source>
        <strain evidence="7 8">DSM 19307</strain>
    </source>
</reference>
<dbReference type="GO" id="GO:0016787">
    <property type="term" value="F:hydrolase activity"/>
    <property type="evidence" value="ECO:0007669"/>
    <property type="project" value="UniProtKB-KW"/>
</dbReference>
<keyword evidence="2" id="KW-0540">Nuclease</keyword>
<evidence type="ECO:0000259" key="6">
    <source>
        <dbReference type="PROSITE" id="PS51841"/>
    </source>
</evidence>
<dbReference type="PANTHER" id="PTHR33607">
    <property type="entry name" value="ENDONUCLEASE-1"/>
    <property type="match status" value="1"/>
</dbReference>
<keyword evidence="8" id="KW-1185">Reference proteome</keyword>
<feature type="region of interest" description="Disordered" evidence="4">
    <location>
        <begin position="136"/>
        <end position="168"/>
    </location>
</feature>
<dbReference type="GO" id="GO:0005509">
    <property type="term" value="F:calcium ion binding"/>
    <property type="evidence" value="ECO:0007669"/>
    <property type="project" value="InterPro"/>
</dbReference>
<dbReference type="SUPFAM" id="SSF49313">
    <property type="entry name" value="Cadherin-like"/>
    <property type="match status" value="1"/>
</dbReference>
<dbReference type="PROSITE" id="PS51841">
    <property type="entry name" value="LTD"/>
    <property type="match status" value="2"/>
</dbReference>
<dbReference type="InterPro" id="IPR015919">
    <property type="entry name" value="Cadherin-like_sf"/>
</dbReference>
<dbReference type="PANTHER" id="PTHR33607:SF2">
    <property type="entry name" value="ENDONUCLEASE-1"/>
    <property type="match status" value="1"/>
</dbReference>
<dbReference type="InterPro" id="IPR026444">
    <property type="entry name" value="Secre_tail"/>
</dbReference>
<dbReference type="AlphaFoldDB" id="A0A239HZG5"/>
<evidence type="ECO:0000256" key="5">
    <source>
        <dbReference type="SAM" id="Phobius"/>
    </source>
</evidence>
<dbReference type="InterPro" id="IPR006644">
    <property type="entry name" value="Cadg"/>
</dbReference>
<dbReference type="Pfam" id="PF00932">
    <property type="entry name" value="LTD"/>
    <property type="match status" value="2"/>
</dbReference>
<organism evidence="7 8">
    <name type="scientific">Ekhidna lutea</name>
    <dbReference type="NCBI Taxonomy" id="447679"/>
    <lineage>
        <taxon>Bacteria</taxon>
        <taxon>Pseudomonadati</taxon>
        <taxon>Bacteroidota</taxon>
        <taxon>Cytophagia</taxon>
        <taxon>Cytophagales</taxon>
        <taxon>Reichenbachiellaceae</taxon>
        <taxon>Ekhidna</taxon>
    </lineage>
</organism>
<name>A0A239HZG5_EKHLU</name>
<keyword evidence="5" id="KW-0472">Membrane</keyword>
<dbReference type="Gene3D" id="2.60.40.10">
    <property type="entry name" value="Immunoglobulins"/>
    <property type="match status" value="3"/>
</dbReference>
<evidence type="ECO:0000256" key="3">
    <source>
        <dbReference type="ARBA" id="ARBA00022801"/>
    </source>
</evidence>
<dbReference type="InterPro" id="IPR013783">
    <property type="entry name" value="Ig-like_fold"/>
</dbReference>
<dbReference type="SMART" id="SM00736">
    <property type="entry name" value="CADG"/>
    <property type="match status" value="1"/>
</dbReference>
<dbReference type="InterPro" id="IPR001322">
    <property type="entry name" value="Lamin_tail_dom"/>
</dbReference>
<evidence type="ECO:0000313" key="7">
    <source>
        <dbReference type="EMBL" id="SNS86685.1"/>
    </source>
</evidence>
<dbReference type="NCBIfam" id="TIGR04183">
    <property type="entry name" value="Por_Secre_tail"/>
    <property type="match status" value="1"/>
</dbReference>
<feature type="domain" description="LTD" evidence="6">
    <location>
        <begin position="634"/>
        <end position="817"/>
    </location>
</feature>
<comment type="similarity">
    <text evidence="1">Belongs to the EndA/NucM nuclease family.</text>
</comment>
<evidence type="ECO:0000313" key="8">
    <source>
        <dbReference type="Proteomes" id="UP000198393"/>
    </source>
</evidence>
<feature type="domain" description="LTD" evidence="6">
    <location>
        <begin position="381"/>
        <end position="538"/>
    </location>
</feature>
<dbReference type="EMBL" id="FZPD01000002">
    <property type="protein sequence ID" value="SNS86685.1"/>
    <property type="molecule type" value="Genomic_DNA"/>
</dbReference>
<feature type="transmembrane region" description="Helical" evidence="5">
    <location>
        <begin position="32"/>
        <end position="53"/>
    </location>
</feature>
<dbReference type="GO" id="GO:0004518">
    <property type="term" value="F:nuclease activity"/>
    <property type="evidence" value="ECO:0007669"/>
    <property type="project" value="UniProtKB-KW"/>
</dbReference>
<dbReference type="Pfam" id="PF17957">
    <property type="entry name" value="Big_7"/>
    <property type="match status" value="2"/>
</dbReference>
<keyword evidence="5" id="KW-0812">Transmembrane</keyword>
<dbReference type="GO" id="GO:0016020">
    <property type="term" value="C:membrane"/>
    <property type="evidence" value="ECO:0007669"/>
    <property type="project" value="InterPro"/>
</dbReference>
<evidence type="ECO:0000256" key="2">
    <source>
        <dbReference type="ARBA" id="ARBA00022722"/>
    </source>
</evidence>